<gene>
    <name evidence="18" type="ORF">SAMN02746065_101233</name>
</gene>
<dbReference type="InterPro" id="IPR036097">
    <property type="entry name" value="HisK_dim/P_sf"/>
</dbReference>
<keyword evidence="13" id="KW-1133">Transmembrane helix</keyword>
<dbReference type="Gene3D" id="1.10.287.130">
    <property type="match status" value="1"/>
</dbReference>
<dbReference type="Pfam" id="PF00072">
    <property type="entry name" value="Response_reg"/>
    <property type="match status" value="1"/>
</dbReference>
<evidence type="ECO:0000256" key="6">
    <source>
        <dbReference type="ARBA" id="ARBA00022741"/>
    </source>
</evidence>
<keyword evidence="11" id="KW-0131">Cell cycle</keyword>
<feature type="domain" description="PAC" evidence="17">
    <location>
        <begin position="340"/>
        <end position="392"/>
    </location>
</feature>
<evidence type="ECO:0000256" key="1">
    <source>
        <dbReference type="ARBA" id="ARBA00000085"/>
    </source>
</evidence>
<dbReference type="AlphaFoldDB" id="A0A1W1YPZ6"/>
<dbReference type="FunFam" id="1.10.287.130:FF:000038">
    <property type="entry name" value="Sensory transduction histidine kinase"/>
    <property type="match status" value="1"/>
</dbReference>
<evidence type="ECO:0000259" key="16">
    <source>
        <dbReference type="PROSITE" id="PS50112"/>
    </source>
</evidence>
<dbReference type="Gene3D" id="3.30.450.20">
    <property type="entry name" value="PAS domain"/>
    <property type="match status" value="2"/>
</dbReference>
<dbReference type="GO" id="GO:0000155">
    <property type="term" value="F:phosphorelay sensor kinase activity"/>
    <property type="evidence" value="ECO:0007669"/>
    <property type="project" value="InterPro"/>
</dbReference>
<evidence type="ECO:0000256" key="7">
    <source>
        <dbReference type="ARBA" id="ARBA00022777"/>
    </source>
</evidence>
<feature type="domain" description="PAS" evidence="16">
    <location>
        <begin position="267"/>
        <end position="313"/>
    </location>
</feature>
<evidence type="ECO:0000259" key="14">
    <source>
        <dbReference type="PROSITE" id="PS50109"/>
    </source>
</evidence>
<dbReference type="PROSITE" id="PS50112">
    <property type="entry name" value="PAS"/>
    <property type="match status" value="2"/>
</dbReference>
<keyword evidence="19" id="KW-1185">Reference proteome</keyword>
<dbReference type="OrthoDB" id="9812395at2"/>
<dbReference type="EC" id="2.7.13.3" evidence="3"/>
<keyword evidence="5" id="KW-0808">Transferase</keyword>
<dbReference type="CDD" id="cd00130">
    <property type="entry name" value="PAS"/>
    <property type="match status" value="2"/>
</dbReference>
<dbReference type="SUPFAM" id="SSF47384">
    <property type="entry name" value="Homodimeric domain of signal transducing histidine kinase"/>
    <property type="match status" value="1"/>
</dbReference>
<evidence type="ECO:0000256" key="13">
    <source>
        <dbReference type="SAM" id="Phobius"/>
    </source>
</evidence>
<keyword evidence="13" id="KW-0812">Transmembrane</keyword>
<dbReference type="PANTHER" id="PTHR45339:SF1">
    <property type="entry name" value="HYBRID SIGNAL TRANSDUCTION HISTIDINE KINASE J"/>
    <property type="match status" value="1"/>
</dbReference>
<feature type="domain" description="Response regulatory" evidence="15">
    <location>
        <begin position="777"/>
        <end position="893"/>
    </location>
</feature>
<dbReference type="PROSITE" id="PS50109">
    <property type="entry name" value="HIS_KIN"/>
    <property type="match status" value="1"/>
</dbReference>
<dbReference type="InterPro" id="IPR005467">
    <property type="entry name" value="His_kinase_dom"/>
</dbReference>
<protein>
    <recommendedName>
        <fullName evidence="3">histidine kinase</fullName>
        <ecNumber evidence="3">2.7.13.3</ecNumber>
    </recommendedName>
</protein>
<dbReference type="PANTHER" id="PTHR45339">
    <property type="entry name" value="HYBRID SIGNAL TRANSDUCTION HISTIDINE KINASE J"/>
    <property type="match status" value="1"/>
</dbReference>
<dbReference type="FunFam" id="3.30.565.10:FF:000010">
    <property type="entry name" value="Sensor histidine kinase RcsC"/>
    <property type="match status" value="1"/>
</dbReference>
<dbReference type="InterPro" id="IPR003661">
    <property type="entry name" value="HisK_dim/P_dom"/>
</dbReference>
<keyword evidence="7" id="KW-0418">Kinase</keyword>
<evidence type="ECO:0000313" key="18">
    <source>
        <dbReference type="EMBL" id="SMC37881.1"/>
    </source>
</evidence>
<dbReference type="InterPro" id="IPR001610">
    <property type="entry name" value="PAC"/>
</dbReference>
<dbReference type="CDD" id="cd16922">
    <property type="entry name" value="HATPase_EvgS-ArcB-TorS-like"/>
    <property type="match status" value="1"/>
</dbReference>
<keyword evidence="9" id="KW-0902">Two-component regulatory system</keyword>
<feature type="transmembrane region" description="Helical" evidence="13">
    <location>
        <begin position="20"/>
        <end position="42"/>
    </location>
</feature>
<dbReference type="InterPro" id="IPR000700">
    <property type="entry name" value="PAS-assoc_C"/>
</dbReference>
<accession>A0A1W1YPZ6</accession>
<sequence>MQHKHPVVKLIFSEPITRLLIYFMAILILSSTAQIMVENLLLSKLESQNKIVENQRAKQKIGELIQQKIILLELNFRQMLLSRNPHAIKEIALQSQKHIASLKKMLIILQRGGMFIETMQLNLNRTDLFQETISYTRDTPGEMAVEVINISPKLAQLEKILLTVTTLLLDTLDQPTTDTSLENGIAITALEADPLFRRCRENANKISHDTSHTLARLIQERNQQKQNFQKIRNIFFVLIQIFVITMMVLILFRIMRILNQRKIAEDKNKQLLSAIKLSPLTFIITDKNGIIEYVNHAFEKSTGYSAKEAIGQSTRIMKSGQYDNAFYREMWQTLLSGQIWNREIQNRRKNGELFWESATIIPLYDEDGSINQFLAIKEDMTEKINLLKSYEEANEVFEEIFSNLPVGIVIVNTDKEILQINAEAEQILGYAPNEAEHFLKNRVCHGNYCTLKSGECPIFEGKKSKLILEEKYAIKKDGTTIPILKSVIPIKLKGKRVLLEAFMDLSARKQAETAMIEAKTAAETANKAKSEFLATMSHEIRTPMNAIMGFTDLLLSEESGEDKKEKLKIISESAHNLLQLINDILDFSKIEAGKIELANLPFSMKALLNQVHSLFVFKAKEKSLELVLDIREDMPEYALGDELRVQQILINLLGNAIKFTQNGSIRIHADHRDTHFFLQVEDSGVGIPKKSINHIFESFRQADSSTVRKYGGTGLGLAISSSLVKLMGGRIEVSSEPDKGSCFSIHLPLATPESKNTESPDPVQDKKQPFLAKKKIRVLVVEDNAFNLKIVTAMLKRMHIEHDSAENGAVAMTMLGISRYDLVLLDMHMPVMDGMETIAAIRNTPELKNIIVIALTANAIVGDREKYIKAGCNDYLSKPLKREAFQEKIQSIFPDIF</sequence>
<dbReference type="CDD" id="cd00082">
    <property type="entry name" value="HisKA"/>
    <property type="match status" value="1"/>
</dbReference>
<dbReference type="InterPro" id="IPR000014">
    <property type="entry name" value="PAS"/>
</dbReference>
<dbReference type="InterPro" id="IPR004358">
    <property type="entry name" value="Sig_transdc_His_kin-like_C"/>
</dbReference>
<evidence type="ECO:0000256" key="12">
    <source>
        <dbReference type="PROSITE-ProRule" id="PRU00169"/>
    </source>
</evidence>
<proteinExistence type="predicted"/>
<keyword evidence="4 12" id="KW-0597">Phosphoprotein</keyword>
<dbReference type="SMART" id="SM00086">
    <property type="entry name" value="PAC"/>
    <property type="match status" value="2"/>
</dbReference>
<dbReference type="InterPro" id="IPR001789">
    <property type="entry name" value="Sig_transdc_resp-reg_receiver"/>
</dbReference>
<dbReference type="NCBIfam" id="TIGR00229">
    <property type="entry name" value="sensory_box"/>
    <property type="match status" value="2"/>
</dbReference>
<evidence type="ECO:0000256" key="4">
    <source>
        <dbReference type="ARBA" id="ARBA00022553"/>
    </source>
</evidence>
<evidence type="ECO:0000313" key="19">
    <source>
        <dbReference type="Proteomes" id="UP000192418"/>
    </source>
</evidence>
<evidence type="ECO:0000259" key="15">
    <source>
        <dbReference type="PROSITE" id="PS50110"/>
    </source>
</evidence>
<dbReference type="PRINTS" id="PR00344">
    <property type="entry name" value="BCTRLSENSOR"/>
</dbReference>
<dbReference type="Pfam" id="PF00512">
    <property type="entry name" value="HisKA"/>
    <property type="match status" value="1"/>
</dbReference>
<evidence type="ECO:0000256" key="8">
    <source>
        <dbReference type="ARBA" id="ARBA00022840"/>
    </source>
</evidence>
<dbReference type="CDD" id="cd17546">
    <property type="entry name" value="REC_hyHK_CKI1_RcsC-like"/>
    <property type="match status" value="1"/>
</dbReference>
<reference evidence="18 19" key="1">
    <citation type="submission" date="2017-04" db="EMBL/GenBank/DDBJ databases">
        <authorList>
            <person name="Afonso C.L."/>
            <person name="Miller P.J."/>
            <person name="Scott M.A."/>
            <person name="Spackman E."/>
            <person name="Goraichik I."/>
            <person name="Dimitrov K.M."/>
            <person name="Suarez D.L."/>
            <person name="Swayne D.E."/>
        </authorList>
    </citation>
    <scope>NUCLEOTIDE SEQUENCE [LARGE SCALE GENOMIC DNA]</scope>
    <source>
        <strain evidence="18 19">DSM 3385</strain>
    </source>
</reference>
<dbReference type="Gene3D" id="3.40.50.2300">
    <property type="match status" value="1"/>
</dbReference>
<dbReference type="SMART" id="SM00091">
    <property type="entry name" value="PAS"/>
    <property type="match status" value="2"/>
</dbReference>
<dbReference type="SUPFAM" id="SSF55874">
    <property type="entry name" value="ATPase domain of HSP90 chaperone/DNA topoisomerase II/histidine kinase"/>
    <property type="match status" value="1"/>
</dbReference>
<feature type="domain" description="PAS" evidence="16">
    <location>
        <begin position="393"/>
        <end position="434"/>
    </location>
</feature>
<comment type="catalytic activity">
    <reaction evidence="1">
        <text>ATP + protein L-histidine = ADP + protein N-phospho-L-histidine.</text>
        <dbReference type="EC" id="2.7.13.3"/>
    </reaction>
</comment>
<dbReference type="SMART" id="SM00387">
    <property type="entry name" value="HATPase_c"/>
    <property type="match status" value="1"/>
</dbReference>
<keyword evidence="6" id="KW-0547">Nucleotide-binding</keyword>
<dbReference type="InterPro" id="IPR036890">
    <property type="entry name" value="HATPase_C_sf"/>
</dbReference>
<dbReference type="Pfam" id="PF02518">
    <property type="entry name" value="HATPase_c"/>
    <property type="match status" value="1"/>
</dbReference>
<dbReference type="SUPFAM" id="SSF52172">
    <property type="entry name" value="CheY-like"/>
    <property type="match status" value="1"/>
</dbReference>
<dbReference type="Proteomes" id="UP000192418">
    <property type="component" value="Unassembled WGS sequence"/>
</dbReference>
<organism evidence="18 19">
    <name type="scientific">Desulfocicer vacuolatum DSM 3385</name>
    <dbReference type="NCBI Taxonomy" id="1121400"/>
    <lineage>
        <taxon>Bacteria</taxon>
        <taxon>Pseudomonadati</taxon>
        <taxon>Thermodesulfobacteriota</taxon>
        <taxon>Desulfobacteria</taxon>
        <taxon>Desulfobacterales</taxon>
        <taxon>Desulfobacteraceae</taxon>
        <taxon>Desulfocicer</taxon>
    </lineage>
</organism>
<dbReference type="Gene3D" id="3.30.565.10">
    <property type="entry name" value="Histidine kinase-like ATPase, C-terminal domain"/>
    <property type="match status" value="1"/>
</dbReference>
<feature type="transmembrane region" description="Helical" evidence="13">
    <location>
        <begin position="234"/>
        <end position="255"/>
    </location>
</feature>
<dbReference type="InterPro" id="IPR003594">
    <property type="entry name" value="HATPase_dom"/>
</dbReference>
<dbReference type="GO" id="GO:0005524">
    <property type="term" value="F:ATP binding"/>
    <property type="evidence" value="ECO:0007669"/>
    <property type="project" value="UniProtKB-KW"/>
</dbReference>
<keyword evidence="8" id="KW-0067">ATP-binding</keyword>
<comment type="subcellular location">
    <subcellularLocation>
        <location evidence="2">Membrane</location>
    </subcellularLocation>
</comment>
<dbReference type="InterPro" id="IPR035965">
    <property type="entry name" value="PAS-like_dom_sf"/>
</dbReference>
<keyword evidence="10 13" id="KW-0472">Membrane</keyword>
<dbReference type="SMART" id="SM00448">
    <property type="entry name" value="REC"/>
    <property type="match status" value="1"/>
</dbReference>
<dbReference type="SMART" id="SM00388">
    <property type="entry name" value="HisKA"/>
    <property type="match status" value="1"/>
</dbReference>
<evidence type="ECO:0000256" key="5">
    <source>
        <dbReference type="ARBA" id="ARBA00022679"/>
    </source>
</evidence>
<dbReference type="InterPro" id="IPR011006">
    <property type="entry name" value="CheY-like_superfamily"/>
</dbReference>
<feature type="domain" description="Histidine kinase" evidence="14">
    <location>
        <begin position="535"/>
        <end position="751"/>
    </location>
</feature>
<dbReference type="PROSITE" id="PS50110">
    <property type="entry name" value="RESPONSE_REGULATORY"/>
    <property type="match status" value="1"/>
</dbReference>
<evidence type="ECO:0000256" key="3">
    <source>
        <dbReference type="ARBA" id="ARBA00012438"/>
    </source>
</evidence>
<evidence type="ECO:0000256" key="11">
    <source>
        <dbReference type="ARBA" id="ARBA00023306"/>
    </source>
</evidence>
<dbReference type="EMBL" id="FWXY01000001">
    <property type="protein sequence ID" value="SMC37881.1"/>
    <property type="molecule type" value="Genomic_DNA"/>
</dbReference>
<name>A0A1W1YPZ6_9BACT</name>
<evidence type="ECO:0000259" key="17">
    <source>
        <dbReference type="PROSITE" id="PS50113"/>
    </source>
</evidence>
<dbReference type="PROSITE" id="PS50113">
    <property type="entry name" value="PAC"/>
    <property type="match status" value="1"/>
</dbReference>
<evidence type="ECO:0000256" key="2">
    <source>
        <dbReference type="ARBA" id="ARBA00004370"/>
    </source>
</evidence>
<evidence type="ECO:0000256" key="10">
    <source>
        <dbReference type="ARBA" id="ARBA00023136"/>
    </source>
</evidence>
<evidence type="ECO:0000256" key="9">
    <source>
        <dbReference type="ARBA" id="ARBA00023012"/>
    </source>
</evidence>
<dbReference type="GO" id="GO:0016020">
    <property type="term" value="C:membrane"/>
    <property type="evidence" value="ECO:0007669"/>
    <property type="project" value="UniProtKB-SubCell"/>
</dbReference>
<dbReference type="STRING" id="1121400.SAMN02746065_101233"/>
<dbReference type="Pfam" id="PF13426">
    <property type="entry name" value="PAS_9"/>
    <property type="match status" value="2"/>
</dbReference>
<feature type="modified residue" description="4-aspartylphosphate" evidence="12">
    <location>
        <position position="826"/>
    </location>
</feature>
<dbReference type="SUPFAM" id="SSF55785">
    <property type="entry name" value="PYP-like sensor domain (PAS domain)"/>
    <property type="match status" value="2"/>
</dbReference>
<dbReference type="RefSeq" id="WP_084066538.1">
    <property type="nucleotide sequence ID" value="NZ_FWXY01000001.1"/>
</dbReference>